<evidence type="ECO:0000256" key="2">
    <source>
        <dbReference type="ARBA" id="ARBA00004496"/>
    </source>
</evidence>
<name>A0A7S0DYL3_9CRYP</name>
<dbReference type="GO" id="GO:0030488">
    <property type="term" value="P:tRNA methylation"/>
    <property type="evidence" value="ECO:0007669"/>
    <property type="project" value="TreeGrafter"/>
</dbReference>
<dbReference type="GO" id="GO:0046872">
    <property type="term" value="F:metal ion binding"/>
    <property type="evidence" value="ECO:0007669"/>
    <property type="project" value="UniProtKB-KW"/>
</dbReference>
<dbReference type="GO" id="GO:0070475">
    <property type="term" value="P:rRNA base methylation"/>
    <property type="evidence" value="ECO:0007669"/>
    <property type="project" value="TreeGrafter"/>
</dbReference>
<evidence type="ECO:0000256" key="1">
    <source>
        <dbReference type="ARBA" id="ARBA00001966"/>
    </source>
</evidence>
<evidence type="ECO:0000256" key="5">
    <source>
        <dbReference type="ARBA" id="ARBA00022603"/>
    </source>
</evidence>
<dbReference type="SFLD" id="SFLDG01062">
    <property type="entry name" value="methyltransferase_(Class_A)"/>
    <property type="match status" value="1"/>
</dbReference>
<dbReference type="PROSITE" id="PS51918">
    <property type="entry name" value="RADICAL_SAM"/>
    <property type="match status" value="1"/>
</dbReference>
<dbReference type="InterPro" id="IPR040072">
    <property type="entry name" value="Methyltransferase_A"/>
</dbReference>
<evidence type="ECO:0000256" key="10">
    <source>
        <dbReference type="ARBA" id="ARBA00023014"/>
    </source>
</evidence>
<evidence type="ECO:0000256" key="9">
    <source>
        <dbReference type="ARBA" id="ARBA00023004"/>
    </source>
</evidence>
<evidence type="ECO:0000259" key="11">
    <source>
        <dbReference type="PROSITE" id="PS51918"/>
    </source>
</evidence>
<keyword evidence="4" id="KW-0963">Cytoplasm</keyword>
<evidence type="ECO:0000256" key="8">
    <source>
        <dbReference type="ARBA" id="ARBA00022723"/>
    </source>
</evidence>
<dbReference type="PANTHER" id="PTHR30544">
    <property type="entry name" value="23S RRNA METHYLTRANSFERASE"/>
    <property type="match status" value="1"/>
</dbReference>
<evidence type="ECO:0000256" key="4">
    <source>
        <dbReference type="ARBA" id="ARBA00022490"/>
    </source>
</evidence>
<dbReference type="InterPro" id="IPR007197">
    <property type="entry name" value="rSAM"/>
</dbReference>
<keyword evidence="3" id="KW-0004">4Fe-4S</keyword>
<dbReference type="InterPro" id="IPR013785">
    <property type="entry name" value="Aldolase_TIM"/>
</dbReference>
<gene>
    <name evidence="12" type="ORF">HPHI1048_LOCUS2435</name>
</gene>
<feature type="domain" description="Radical SAM core" evidence="11">
    <location>
        <begin position="144"/>
        <end position="377"/>
    </location>
</feature>
<dbReference type="InterPro" id="IPR004383">
    <property type="entry name" value="rRNA_lsu_MTrfase_RlmN/Cfr"/>
</dbReference>
<dbReference type="AlphaFoldDB" id="A0A7S0DYL3"/>
<dbReference type="PIRSF" id="PIRSF006004">
    <property type="entry name" value="CHP00048"/>
    <property type="match status" value="1"/>
</dbReference>
<keyword evidence="10" id="KW-0411">Iron-sulfur</keyword>
<dbReference type="Pfam" id="PF04055">
    <property type="entry name" value="Radical_SAM"/>
    <property type="match status" value="1"/>
</dbReference>
<evidence type="ECO:0000256" key="7">
    <source>
        <dbReference type="ARBA" id="ARBA00022691"/>
    </source>
</evidence>
<comment type="subcellular location">
    <subcellularLocation>
        <location evidence="2">Cytoplasm</location>
    </subcellularLocation>
</comment>
<evidence type="ECO:0000256" key="3">
    <source>
        <dbReference type="ARBA" id="ARBA00022485"/>
    </source>
</evidence>
<organism evidence="12">
    <name type="scientific">Hanusia phi</name>
    <dbReference type="NCBI Taxonomy" id="3032"/>
    <lineage>
        <taxon>Eukaryota</taxon>
        <taxon>Cryptophyceae</taxon>
        <taxon>Pyrenomonadales</taxon>
        <taxon>Geminigeraceae</taxon>
        <taxon>Hanusia</taxon>
    </lineage>
</organism>
<keyword evidence="5" id="KW-0489">Methyltransferase</keyword>
<sequence>MLLLRVRGMNKVLAIPALRSVFRVPTANFSARVQQQKKRIAKEILKDQAKWNLLLTKPEDLAKLLQGPGRAHAVWKALRHGSENFEDISGVAYDALCQKCFLPDVEVKKVTKSECGTRKLLIEMEDGQAVETVVIPSEVNTKSGRSRTTICVSSQVGCARGCVFCATGKLGLRGQLEADEILMQVFHGLRVIREENLPPTVTVVFMGMGEPLNNFREVRRAIDMLTDHGAFDLHGNFVTVSTVGPNPEAIRKLLGCPTRIAWSLHAADDQVRKRLVPTHVHSTAALRDAFTEVTLTRNKRMMPLIEVTLVDGINDQEKHARDIVELFRPWKELGIKIKINLLPCNSIGDPDLRPSPEDVVVKFRNLLVQEGCVATIRKARGDQEGSACGQLSAGLMRNQARKEGVGEENENGP</sequence>
<dbReference type="EMBL" id="HBEO01003438">
    <property type="protein sequence ID" value="CAD8469424.1"/>
    <property type="molecule type" value="Transcribed_RNA"/>
</dbReference>
<dbReference type="SUPFAM" id="SSF102114">
    <property type="entry name" value="Radical SAM enzymes"/>
    <property type="match status" value="1"/>
</dbReference>
<evidence type="ECO:0000313" key="12">
    <source>
        <dbReference type="EMBL" id="CAD8469424.1"/>
    </source>
</evidence>
<dbReference type="PANTHER" id="PTHR30544:SF5">
    <property type="entry name" value="RADICAL SAM CORE DOMAIN-CONTAINING PROTEIN"/>
    <property type="match status" value="1"/>
</dbReference>
<dbReference type="GO" id="GO:0051539">
    <property type="term" value="F:4 iron, 4 sulfur cluster binding"/>
    <property type="evidence" value="ECO:0007669"/>
    <property type="project" value="UniProtKB-KW"/>
</dbReference>
<keyword evidence="7" id="KW-0949">S-adenosyl-L-methionine</keyword>
<keyword evidence="6" id="KW-0808">Transferase</keyword>
<dbReference type="GO" id="GO:0008173">
    <property type="term" value="F:RNA methyltransferase activity"/>
    <property type="evidence" value="ECO:0007669"/>
    <property type="project" value="InterPro"/>
</dbReference>
<dbReference type="SFLD" id="SFLDS00029">
    <property type="entry name" value="Radical_SAM"/>
    <property type="match status" value="1"/>
</dbReference>
<accession>A0A7S0DYL3</accession>
<dbReference type="InterPro" id="IPR058240">
    <property type="entry name" value="rSAM_sf"/>
</dbReference>
<keyword evidence="8" id="KW-0479">Metal-binding</keyword>
<proteinExistence type="predicted"/>
<dbReference type="GO" id="GO:0005737">
    <property type="term" value="C:cytoplasm"/>
    <property type="evidence" value="ECO:0007669"/>
    <property type="project" value="UniProtKB-SubCell"/>
</dbReference>
<dbReference type="Gene3D" id="3.20.20.70">
    <property type="entry name" value="Aldolase class I"/>
    <property type="match status" value="1"/>
</dbReference>
<dbReference type="CDD" id="cd01335">
    <property type="entry name" value="Radical_SAM"/>
    <property type="match status" value="1"/>
</dbReference>
<protein>
    <recommendedName>
        <fullName evidence="11">Radical SAM core domain-containing protein</fullName>
    </recommendedName>
</protein>
<keyword evidence="9" id="KW-0408">Iron</keyword>
<evidence type="ECO:0000256" key="6">
    <source>
        <dbReference type="ARBA" id="ARBA00022679"/>
    </source>
</evidence>
<reference evidence="12" key="1">
    <citation type="submission" date="2021-01" db="EMBL/GenBank/DDBJ databases">
        <authorList>
            <person name="Corre E."/>
            <person name="Pelletier E."/>
            <person name="Niang G."/>
            <person name="Scheremetjew M."/>
            <person name="Finn R."/>
            <person name="Kale V."/>
            <person name="Holt S."/>
            <person name="Cochrane G."/>
            <person name="Meng A."/>
            <person name="Brown T."/>
            <person name="Cohen L."/>
        </authorList>
    </citation>
    <scope>NUCLEOTIDE SEQUENCE</scope>
    <source>
        <strain evidence="12">CCMP325</strain>
    </source>
</reference>
<comment type="cofactor">
    <cofactor evidence="1">
        <name>[4Fe-4S] cluster</name>
        <dbReference type="ChEBI" id="CHEBI:49883"/>
    </cofactor>
</comment>
<dbReference type="SFLD" id="SFLDF00275">
    <property type="entry name" value="adenosine_C2_methyltransferase"/>
    <property type="match status" value="1"/>
</dbReference>